<dbReference type="PANTHER" id="PTHR30616:SF2">
    <property type="entry name" value="PURINE NUCLEOSIDE PHOSPHORYLASE LACC1"/>
    <property type="match status" value="1"/>
</dbReference>
<name>A0ABS3API2_9BACT</name>
<comment type="catalytic activity">
    <reaction evidence="1">
        <text>inosine + phosphate = alpha-D-ribose 1-phosphate + hypoxanthine</text>
        <dbReference type="Rhea" id="RHEA:27646"/>
        <dbReference type="ChEBI" id="CHEBI:17368"/>
        <dbReference type="ChEBI" id="CHEBI:17596"/>
        <dbReference type="ChEBI" id="CHEBI:43474"/>
        <dbReference type="ChEBI" id="CHEBI:57720"/>
        <dbReference type="EC" id="2.4.2.1"/>
    </reaction>
    <physiologicalReaction direction="left-to-right" evidence="1">
        <dbReference type="Rhea" id="RHEA:27647"/>
    </physiologicalReaction>
</comment>
<dbReference type="SUPFAM" id="SSF64438">
    <property type="entry name" value="CNF1/YfiH-like putative cysteine hydrolases"/>
    <property type="match status" value="1"/>
</dbReference>
<evidence type="ECO:0000256" key="9">
    <source>
        <dbReference type="ARBA" id="ARBA00049893"/>
    </source>
</evidence>
<gene>
    <name evidence="11" type="primary">pgeF</name>
    <name evidence="11" type="ORF">JYU14_00565</name>
</gene>
<proteinExistence type="inferred from homology"/>
<evidence type="ECO:0000256" key="1">
    <source>
        <dbReference type="ARBA" id="ARBA00000553"/>
    </source>
</evidence>
<evidence type="ECO:0000256" key="7">
    <source>
        <dbReference type="ARBA" id="ARBA00047989"/>
    </source>
</evidence>
<evidence type="ECO:0000256" key="8">
    <source>
        <dbReference type="ARBA" id="ARBA00048968"/>
    </source>
</evidence>
<dbReference type="EMBL" id="JAFITR010000006">
    <property type="protein sequence ID" value="MBN4066561.1"/>
    <property type="molecule type" value="Genomic_DNA"/>
</dbReference>
<evidence type="ECO:0000256" key="3">
    <source>
        <dbReference type="ARBA" id="ARBA00022679"/>
    </source>
</evidence>
<dbReference type="CDD" id="cd16833">
    <property type="entry name" value="YfiH"/>
    <property type="match status" value="1"/>
</dbReference>
<dbReference type="Gene3D" id="3.60.140.10">
    <property type="entry name" value="CNF1/YfiH-like putative cysteine hydrolases"/>
    <property type="match status" value="1"/>
</dbReference>
<keyword evidence="12" id="KW-1185">Reference proteome</keyword>
<dbReference type="Pfam" id="PF02578">
    <property type="entry name" value="Cu-oxidase_4"/>
    <property type="match status" value="1"/>
</dbReference>
<evidence type="ECO:0000313" key="11">
    <source>
        <dbReference type="EMBL" id="MBN4066561.1"/>
    </source>
</evidence>
<comment type="catalytic activity">
    <reaction evidence="8">
        <text>adenosine + phosphate = alpha-D-ribose 1-phosphate + adenine</text>
        <dbReference type="Rhea" id="RHEA:27642"/>
        <dbReference type="ChEBI" id="CHEBI:16335"/>
        <dbReference type="ChEBI" id="CHEBI:16708"/>
        <dbReference type="ChEBI" id="CHEBI:43474"/>
        <dbReference type="ChEBI" id="CHEBI:57720"/>
        <dbReference type="EC" id="2.4.2.1"/>
    </reaction>
    <physiologicalReaction direction="left-to-right" evidence="8">
        <dbReference type="Rhea" id="RHEA:27643"/>
    </physiologicalReaction>
</comment>
<organism evidence="11 12">
    <name type="scientific">Simkania negevensis</name>
    <dbReference type="NCBI Taxonomy" id="83561"/>
    <lineage>
        <taxon>Bacteria</taxon>
        <taxon>Pseudomonadati</taxon>
        <taxon>Chlamydiota</taxon>
        <taxon>Chlamydiia</taxon>
        <taxon>Parachlamydiales</taxon>
        <taxon>Simkaniaceae</taxon>
        <taxon>Simkania</taxon>
    </lineage>
</organism>
<dbReference type="InterPro" id="IPR038371">
    <property type="entry name" value="Cu_polyphenol_OxRdtase_sf"/>
</dbReference>
<dbReference type="InterPro" id="IPR011324">
    <property type="entry name" value="Cytotoxic_necrot_fac-like_cat"/>
</dbReference>
<dbReference type="InterPro" id="IPR003730">
    <property type="entry name" value="Cu_polyphenol_OxRdtase"/>
</dbReference>
<comment type="catalytic activity">
    <reaction evidence="7">
        <text>adenosine + H2O + H(+) = inosine + NH4(+)</text>
        <dbReference type="Rhea" id="RHEA:24408"/>
        <dbReference type="ChEBI" id="CHEBI:15377"/>
        <dbReference type="ChEBI" id="CHEBI:15378"/>
        <dbReference type="ChEBI" id="CHEBI:16335"/>
        <dbReference type="ChEBI" id="CHEBI:17596"/>
        <dbReference type="ChEBI" id="CHEBI:28938"/>
        <dbReference type="EC" id="3.5.4.4"/>
    </reaction>
    <physiologicalReaction direction="left-to-right" evidence="7">
        <dbReference type="Rhea" id="RHEA:24409"/>
    </physiologicalReaction>
</comment>
<accession>A0ABS3API2</accession>
<dbReference type="NCBIfam" id="TIGR00726">
    <property type="entry name" value="peptidoglycan editing factor PgeF"/>
    <property type="match status" value="1"/>
</dbReference>
<reference evidence="11 12" key="1">
    <citation type="submission" date="2021-02" db="EMBL/GenBank/DDBJ databases">
        <title>Activity-based single-cell genomes from oceanic crustal fluid captures similar information to metagenomic and metatranscriptomic surveys with orders of magnitude less sampling.</title>
        <authorList>
            <person name="D'Angelo T.S."/>
            <person name="Orcutt B.N."/>
        </authorList>
    </citation>
    <scope>NUCLEOTIDE SEQUENCE [LARGE SCALE GENOMIC DNA]</scope>
    <source>
        <strain evidence="11">AH-315-G07</strain>
    </source>
</reference>
<evidence type="ECO:0000256" key="2">
    <source>
        <dbReference type="ARBA" id="ARBA00007353"/>
    </source>
</evidence>
<keyword evidence="3" id="KW-0808">Transferase</keyword>
<evidence type="ECO:0000256" key="6">
    <source>
        <dbReference type="ARBA" id="ARBA00022833"/>
    </source>
</evidence>
<sequence length="249" mass="27809">MKQQNSDGLRWHEYEMLAEAGLTSQATLTKLGGQSPSPYDSLNISYDVGDDDNNVSGNIDKICNTLNLPPLVFAQQVHGNNVVLIRRDPPTRPPVCDAMITDRPNMPLMIKHADCQAALLYDPIKRALGVVHAGWKGLVQGVYIATLRAMQEAFGTQKENILVAISPSLGPDSSEFIDYEKTFPKSFWEYQHKPAYFNLWEIARMQLQAGGVLSHHIEIASVDTFQAEKEFFSYRRNNKTGRNATLAAL</sequence>
<evidence type="ECO:0000256" key="10">
    <source>
        <dbReference type="RuleBase" id="RU361274"/>
    </source>
</evidence>
<comment type="caution">
    <text evidence="11">The sequence shown here is derived from an EMBL/GenBank/DDBJ whole genome shotgun (WGS) entry which is preliminary data.</text>
</comment>
<comment type="catalytic activity">
    <reaction evidence="9">
        <text>S-methyl-5'-thioadenosine + phosphate = 5-(methylsulfanyl)-alpha-D-ribose 1-phosphate + adenine</text>
        <dbReference type="Rhea" id="RHEA:11852"/>
        <dbReference type="ChEBI" id="CHEBI:16708"/>
        <dbReference type="ChEBI" id="CHEBI:17509"/>
        <dbReference type="ChEBI" id="CHEBI:43474"/>
        <dbReference type="ChEBI" id="CHEBI:58533"/>
        <dbReference type="EC" id="2.4.2.28"/>
    </reaction>
    <physiologicalReaction direction="left-to-right" evidence="9">
        <dbReference type="Rhea" id="RHEA:11853"/>
    </physiologicalReaction>
</comment>
<keyword evidence="6" id="KW-0862">Zinc</keyword>
<protein>
    <recommendedName>
        <fullName evidence="10">Purine nucleoside phosphorylase</fullName>
    </recommendedName>
</protein>
<evidence type="ECO:0000256" key="4">
    <source>
        <dbReference type="ARBA" id="ARBA00022723"/>
    </source>
</evidence>
<comment type="similarity">
    <text evidence="2 10">Belongs to the purine nucleoside phosphorylase YfiH/LACC1 family.</text>
</comment>
<dbReference type="PANTHER" id="PTHR30616">
    <property type="entry name" value="UNCHARACTERIZED PROTEIN YFIH"/>
    <property type="match status" value="1"/>
</dbReference>
<evidence type="ECO:0000256" key="5">
    <source>
        <dbReference type="ARBA" id="ARBA00022801"/>
    </source>
</evidence>
<keyword evidence="4" id="KW-0479">Metal-binding</keyword>
<evidence type="ECO:0000313" key="12">
    <source>
        <dbReference type="Proteomes" id="UP000722121"/>
    </source>
</evidence>
<dbReference type="Proteomes" id="UP000722121">
    <property type="component" value="Unassembled WGS sequence"/>
</dbReference>
<keyword evidence="5" id="KW-0378">Hydrolase</keyword>